<name>A0A2Z7C6A8_9LAMI</name>
<feature type="compositionally biased region" description="Pro residues" evidence="1">
    <location>
        <begin position="14"/>
        <end position="26"/>
    </location>
</feature>
<proteinExistence type="predicted"/>
<gene>
    <name evidence="2" type="ORF">F511_17851</name>
</gene>
<organism evidence="2 3">
    <name type="scientific">Dorcoceras hygrometricum</name>
    <dbReference type="NCBI Taxonomy" id="472368"/>
    <lineage>
        <taxon>Eukaryota</taxon>
        <taxon>Viridiplantae</taxon>
        <taxon>Streptophyta</taxon>
        <taxon>Embryophyta</taxon>
        <taxon>Tracheophyta</taxon>
        <taxon>Spermatophyta</taxon>
        <taxon>Magnoliopsida</taxon>
        <taxon>eudicotyledons</taxon>
        <taxon>Gunneridae</taxon>
        <taxon>Pentapetalae</taxon>
        <taxon>asterids</taxon>
        <taxon>lamiids</taxon>
        <taxon>Lamiales</taxon>
        <taxon>Gesneriaceae</taxon>
        <taxon>Didymocarpoideae</taxon>
        <taxon>Trichosporeae</taxon>
        <taxon>Loxocarpinae</taxon>
        <taxon>Dorcoceras</taxon>
    </lineage>
</organism>
<keyword evidence="3" id="KW-1185">Reference proteome</keyword>
<dbReference type="EMBL" id="KQ999091">
    <property type="protein sequence ID" value="KZV42362.1"/>
    <property type="molecule type" value="Genomic_DNA"/>
</dbReference>
<evidence type="ECO:0000256" key="1">
    <source>
        <dbReference type="SAM" id="MobiDB-lite"/>
    </source>
</evidence>
<dbReference type="AlphaFoldDB" id="A0A2Z7C6A8"/>
<evidence type="ECO:0000313" key="3">
    <source>
        <dbReference type="Proteomes" id="UP000250235"/>
    </source>
</evidence>
<evidence type="ECO:0000313" key="2">
    <source>
        <dbReference type="EMBL" id="KZV42362.1"/>
    </source>
</evidence>
<feature type="region of interest" description="Disordered" evidence="1">
    <location>
        <begin position="157"/>
        <end position="179"/>
    </location>
</feature>
<feature type="compositionally biased region" description="Low complexity" evidence="1">
    <location>
        <begin position="159"/>
        <end position="171"/>
    </location>
</feature>
<accession>A0A2Z7C6A8</accession>
<reference evidence="2 3" key="1">
    <citation type="journal article" date="2015" name="Proc. Natl. Acad. Sci. U.S.A.">
        <title>The resurrection genome of Boea hygrometrica: A blueprint for survival of dehydration.</title>
        <authorList>
            <person name="Xiao L."/>
            <person name="Yang G."/>
            <person name="Zhang L."/>
            <person name="Yang X."/>
            <person name="Zhao S."/>
            <person name="Ji Z."/>
            <person name="Zhou Q."/>
            <person name="Hu M."/>
            <person name="Wang Y."/>
            <person name="Chen M."/>
            <person name="Xu Y."/>
            <person name="Jin H."/>
            <person name="Xiao X."/>
            <person name="Hu G."/>
            <person name="Bao F."/>
            <person name="Hu Y."/>
            <person name="Wan P."/>
            <person name="Li L."/>
            <person name="Deng X."/>
            <person name="Kuang T."/>
            <person name="Xiang C."/>
            <person name="Zhu J.K."/>
            <person name="Oliver M.J."/>
            <person name="He Y."/>
        </authorList>
    </citation>
    <scope>NUCLEOTIDE SEQUENCE [LARGE SCALE GENOMIC DNA]</scope>
    <source>
        <strain evidence="3">cv. XS01</strain>
    </source>
</reference>
<feature type="compositionally biased region" description="Basic and acidic residues" evidence="1">
    <location>
        <begin position="1"/>
        <end position="12"/>
    </location>
</feature>
<feature type="region of interest" description="Disordered" evidence="1">
    <location>
        <begin position="1"/>
        <end position="26"/>
    </location>
</feature>
<dbReference type="Proteomes" id="UP000250235">
    <property type="component" value="Unassembled WGS sequence"/>
</dbReference>
<protein>
    <submittedName>
        <fullName evidence="2">Uncharacterized protein</fullName>
    </submittedName>
</protein>
<sequence length="179" mass="19914">MISEDRGEDLARPRSPPRYAPLKPPSPSINTRILLVERTPTYGASTSATPDLVYLMRDRVSLGLLFARSHHNLRPRLRLAYGQVKPCSSTQTYKLDLLGNKAQFRTGTSSRSSSTQHWHLLGWQPHLSDKAQFRTGTTSCSSSTQIYKPDLLGNKAQFHTGTSSHSSSTQTYKPDQLGT</sequence>